<gene>
    <name evidence="1" type="ORF">RRG08_004111</name>
</gene>
<dbReference type="EMBL" id="JAWDGP010005274">
    <property type="protein sequence ID" value="KAK3758289.1"/>
    <property type="molecule type" value="Genomic_DNA"/>
</dbReference>
<keyword evidence="2" id="KW-1185">Reference proteome</keyword>
<proteinExistence type="predicted"/>
<dbReference type="AlphaFoldDB" id="A0AAE0YW51"/>
<organism evidence="1 2">
    <name type="scientific">Elysia crispata</name>
    <name type="common">lettuce slug</name>
    <dbReference type="NCBI Taxonomy" id="231223"/>
    <lineage>
        <taxon>Eukaryota</taxon>
        <taxon>Metazoa</taxon>
        <taxon>Spiralia</taxon>
        <taxon>Lophotrochozoa</taxon>
        <taxon>Mollusca</taxon>
        <taxon>Gastropoda</taxon>
        <taxon>Heterobranchia</taxon>
        <taxon>Euthyneura</taxon>
        <taxon>Panpulmonata</taxon>
        <taxon>Sacoglossa</taxon>
        <taxon>Placobranchoidea</taxon>
        <taxon>Plakobranchidae</taxon>
        <taxon>Elysia</taxon>
    </lineage>
</organism>
<dbReference type="Proteomes" id="UP001283361">
    <property type="component" value="Unassembled WGS sequence"/>
</dbReference>
<evidence type="ECO:0000313" key="1">
    <source>
        <dbReference type="EMBL" id="KAK3758289.1"/>
    </source>
</evidence>
<accession>A0AAE0YW51</accession>
<evidence type="ECO:0000313" key="2">
    <source>
        <dbReference type="Proteomes" id="UP001283361"/>
    </source>
</evidence>
<protein>
    <submittedName>
        <fullName evidence="1">Uncharacterized protein</fullName>
    </submittedName>
</protein>
<reference evidence="1" key="1">
    <citation type="journal article" date="2023" name="G3 (Bethesda)">
        <title>A reference genome for the long-term kleptoplast-retaining sea slug Elysia crispata morphotype clarki.</title>
        <authorList>
            <person name="Eastman K.E."/>
            <person name="Pendleton A.L."/>
            <person name="Shaikh M.A."/>
            <person name="Suttiyut T."/>
            <person name="Ogas R."/>
            <person name="Tomko P."/>
            <person name="Gavelis G."/>
            <person name="Widhalm J.R."/>
            <person name="Wisecaver J.H."/>
        </authorList>
    </citation>
    <scope>NUCLEOTIDE SEQUENCE</scope>
    <source>
        <strain evidence="1">ECLA1</strain>
    </source>
</reference>
<name>A0AAE0YW51_9GAST</name>
<comment type="caution">
    <text evidence="1">The sequence shown here is derived from an EMBL/GenBank/DDBJ whole genome shotgun (WGS) entry which is preliminary data.</text>
</comment>
<sequence length="82" mass="9067">MSQDVRDTPYITNDDKALEVPLRAGLPSMYSIVTQAVKDYYSGSAMCAELMIPKDIMYGELATGTQPAGRPILCYRDVCKQT</sequence>